<dbReference type="KEGG" id="fph:Fphi_1319"/>
<dbReference type="EMBL" id="CP000937">
    <property type="protein sequence ID" value="ABZ87544.1"/>
    <property type="molecule type" value="Genomic_DNA"/>
</dbReference>
<name>B0TXY3_FRAP2</name>
<gene>
    <name evidence="2" type="ordered locus">Fphi_1319</name>
</gene>
<dbReference type="InterPro" id="IPR003615">
    <property type="entry name" value="HNH_nuc"/>
</dbReference>
<evidence type="ECO:0000313" key="2">
    <source>
        <dbReference type="EMBL" id="ABZ87544.1"/>
    </source>
</evidence>
<dbReference type="AlphaFoldDB" id="B0TXY3"/>
<proteinExistence type="predicted"/>
<sequence>MDYSKLVLQLFKRTTQSYKFLWGLALLELANDDSVVSNNIKLYDILAYSGIYASNLVTKYKVRLSCNSDSVFEKNILEAQSKTKDYKIKFTEIYSEESREIIKKDFLKYVPYRFQSNFFDIKGNDSQKQKHYIDSLDSNNSQYSDILIYQIDHYDESLILNPNWREYLRKNYLLLKAYITQEFAKYLAKYNVDVPNLMLKVDPVADKNRENLTKQRTIWNDFIKDNLNIYDIYDGAILTSLNQSIDLDHYVPWNYVAHNMIWNLTPIKSSLNSQKSDRILIDDRYLKKLANQQYQLYDWVKSNNKTKVIEDYTIVSLNNLAKDSFINSYKIMIGSLCQSAIRQGFNEWKI</sequence>
<feature type="domain" description="HNH nuclease" evidence="1">
    <location>
        <begin position="242"/>
        <end position="278"/>
    </location>
</feature>
<dbReference type="eggNOG" id="COG1403">
    <property type="taxonomic scope" value="Bacteria"/>
</dbReference>
<accession>B0TXY3</accession>
<dbReference type="Pfam" id="PF13395">
    <property type="entry name" value="HNH_4"/>
    <property type="match status" value="1"/>
</dbReference>
<reference evidence="2" key="1">
    <citation type="submission" date="2009-01" db="EMBL/GenBank/DDBJ databases">
        <title>Complete sequence of chromosome of Francisella philomiragia subsp. philomiragia ATCC 25017.</title>
        <authorList>
            <consortium name="US DOE Joint Genome Institute"/>
            <person name="Copeland A."/>
            <person name="Lucas S."/>
            <person name="Lapidus A."/>
            <person name="Barry K."/>
            <person name="Detter J.C."/>
            <person name="Glavina del Rio T."/>
            <person name="Hammon N."/>
            <person name="Israni S."/>
            <person name="Dalin E."/>
            <person name="Tice H."/>
            <person name="Pitluck S."/>
            <person name="Chain P."/>
            <person name="Malfatti S."/>
            <person name="Shin M."/>
            <person name="Vergez L."/>
            <person name="Schmutz J."/>
            <person name="Larimer F."/>
            <person name="Land M."/>
            <person name="Hauser L."/>
            <person name="Richardson P."/>
        </authorList>
    </citation>
    <scope>NUCLEOTIDE SEQUENCE</scope>
    <source>
        <strain evidence="2">ATCC 25017</strain>
    </source>
</reference>
<dbReference type="HOGENOM" id="CLU_047712_0_0_6"/>
<organism evidence="2">
    <name type="scientific">Francisella philomiragia subsp. philomiragia (strain ATCC 25017 / CCUG 19701 / FSC 153 / O#319-036)</name>
    <dbReference type="NCBI Taxonomy" id="484022"/>
    <lineage>
        <taxon>Bacteria</taxon>
        <taxon>Pseudomonadati</taxon>
        <taxon>Pseudomonadota</taxon>
        <taxon>Gammaproteobacteria</taxon>
        <taxon>Thiotrichales</taxon>
        <taxon>Francisellaceae</taxon>
        <taxon>Francisella</taxon>
    </lineage>
</organism>
<protein>
    <recommendedName>
        <fullName evidence="1">HNH nuclease domain-containing protein</fullName>
    </recommendedName>
</protein>
<evidence type="ECO:0000259" key="1">
    <source>
        <dbReference type="Pfam" id="PF13395"/>
    </source>
</evidence>